<dbReference type="AlphaFoldDB" id="A0A5B7FJ15"/>
<reference evidence="1 2" key="1">
    <citation type="submission" date="2019-05" db="EMBL/GenBank/DDBJ databases">
        <title>Another draft genome of Portunus trituberculatus and its Hox gene families provides insights of decapod evolution.</title>
        <authorList>
            <person name="Jeong J.-H."/>
            <person name="Song I."/>
            <person name="Kim S."/>
            <person name="Choi T."/>
            <person name="Kim D."/>
            <person name="Ryu S."/>
            <person name="Kim W."/>
        </authorList>
    </citation>
    <scope>NUCLEOTIDE SEQUENCE [LARGE SCALE GENOMIC DNA]</scope>
    <source>
        <tissue evidence="1">Muscle</tissue>
    </source>
</reference>
<sequence length="66" mass="8112">MIEVRRSYSDSFRIEKKKDGKLYKKKKKTLIHQLYILKSMNNTQNWILVSFLRLTRWKTLQITITH</sequence>
<evidence type="ECO:0000313" key="1">
    <source>
        <dbReference type="EMBL" id="MPC45149.1"/>
    </source>
</evidence>
<comment type="caution">
    <text evidence="1">The sequence shown here is derived from an EMBL/GenBank/DDBJ whole genome shotgun (WGS) entry which is preliminary data.</text>
</comment>
<evidence type="ECO:0000313" key="2">
    <source>
        <dbReference type="Proteomes" id="UP000324222"/>
    </source>
</evidence>
<accession>A0A5B7FJ15</accession>
<protein>
    <submittedName>
        <fullName evidence="1">Uncharacterized protein</fullName>
    </submittedName>
</protein>
<dbReference type="Proteomes" id="UP000324222">
    <property type="component" value="Unassembled WGS sequence"/>
</dbReference>
<name>A0A5B7FJ15_PORTR</name>
<keyword evidence="2" id="KW-1185">Reference proteome</keyword>
<dbReference type="EMBL" id="VSRR010006592">
    <property type="protein sequence ID" value="MPC45149.1"/>
    <property type="molecule type" value="Genomic_DNA"/>
</dbReference>
<proteinExistence type="predicted"/>
<gene>
    <name evidence="1" type="ORF">E2C01_038835</name>
</gene>
<organism evidence="1 2">
    <name type="scientific">Portunus trituberculatus</name>
    <name type="common">Swimming crab</name>
    <name type="synonym">Neptunus trituberculatus</name>
    <dbReference type="NCBI Taxonomy" id="210409"/>
    <lineage>
        <taxon>Eukaryota</taxon>
        <taxon>Metazoa</taxon>
        <taxon>Ecdysozoa</taxon>
        <taxon>Arthropoda</taxon>
        <taxon>Crustacea</taxon>
        <taxon>Multicrustacea</taxon>
        <taxon>Malacostraca</taxon>
        <taxon>Eumalacostraca</taxon>
        <taxon>Eucarida</taxon>
        <taxon>Decapoda</taxon>
        <taxon>Pleocyemata</taxon>
        <taxon>Brachyura</taxon>
        <taxon>Eubrachyura</taxon>
        <taxon>Portunoidea</taxon>
        <taxon>Portunidae</taxon>
        <taxon>Portuninae</taxon>
        <taxon>Portunus</taxon>
    </lineage>
</organism>